<dbReference type="InterPro" id="IPR029063">
    <property type="entry name" value="SAM-dependent_MTases_sf"/>
</dbReference>
<dbReference type="CDD" id="cd02440">
    <property type="entry name" value="AdoMet_MTases"/>
    <property type="match status" value="1"/>
</dbReference>
<dbReference type="AlphaFoldDB" id="A0A7R8ZM65"/>
<dbReference type="EMBL" id="OB662241">
    <property type="protein sequence ID" value="CAD7229726.1"/>
    <property type="molecule type" value="Genomic_DNA"/>
</dbReference>
<dbReference type="SUPFAM" id="SSF53335">
    <property type="entry name" value="S-adenosyl-L-methionine-dependent methyltransferases"/>
    <property type="match status" value="1"/>
</dbReference>
<reference evidence="1" key="1">
    <citation type="submission" date="2020-11" db="EMBL/GenBank/DDBJ databases">
        <authorList>
            <person name="Tran Van P."/>
        </authorList>
    </citation>
    <scope>NUCLEOTIDE SEQUENCE</scope>
</reference>
<protein>
    <recommendedName>
        <fullName evidence="2">Juvenile hormone acid methyltransferase</fullName>
    </recommendedName>
</protein>
<gene>
    <name evidence="1" type="ORF">CTOB1V02_LOCUS7594</name>
</gene>
<evidence type="ECO:0008006" key="2">
    <source>
        <dbReference type="Google" id="ProtNLM"/>
    </source>
</evidence>
<sequence length="304" mass="34690">MDNPEKYRKANAIQKRDVRFVLENYGADIFKFDKDSQPCRVLDLGCGPGDVTLELIAPFFPPKNASGGSAHRNPPLEPTGTRDHCCFDSRSEVVGIDADPAMIQTARTWGSRLNPDVRFIVCNAYQTARLLGEEIEHKFDYVISNYLLHWVQDITGIMKEVRQVHKKNGELLAIFLASSPIFEVYKDIYQAGKWSKYMKDFELAIGPYHRSPDPEAEVRRDFEQAGYEVLICDCIHSVMEIPSLGHLKHAMEVVNPFLQHMRAEERGEYLEDLLEAAVPYTSLRDDGTRTAPYELMVVHTRNPQ</sequence>
<dbReference type="Pfam" id="PF13489">
    <property type="entry name" value="Methyltransf_23"/>
    <property type="match status" value="1"/>
</dbReference>
<organism evidence="1">
    <name type="scientific">Cyprideis torosa</name>
    <dbReference type="NCBI Taxonomy" id="163714"/>
    <lineage>
        <taxon>Eukaryota</taxon>
        <taxon>Metazoa</taxon>
        <taxon>Ecdysozoa</taxon>
        <taxon>Arthropoda</taxon>
        <taxon>Crustacea</taxon>
        <taxon>Oligostraca</taxon>
        <taxon>Ostracoda</taxon>
        <taxon>Podocopa</taxon>
        <taxon>Podocopida</taxon>
        <taxon>Cytherocopina</taxon>
        <taxon>Cytheroidea</taxon>
        <taxon>Cytherideidae</taxon>
        <taxon>Cyprideis</taxon>
    </lineage>
</organism>
<dbReference type="PANTHER" id="PTHR43464">
    <property type="entry name" value="METHYLTRANSFERASE"/>
    <property type="match status" value="1"/>
</dbReference>
<dbReference type="PANTHER" id="PTHR43464:SF23">
    <property type="entry name" value="JUVENILE HORMONE ACID O-METHYLTRANSFERASE"/>
    <property type="match status" value="1"/>
</dbReference>
<dbReference type="GO" id="GO:0010420">
    <property type="term" value="F:polyprenyldihydroxybenzoate methyltransferase activity"/>
    <property type="evidence" value="ECO:0007669"/>
    <property type="project" value="TreeGrafter"/>
</dbReference>
<accession>A0A7R8ZM65</accession>
<proteinExistence type="predicted"/>
<name>A0A7R8ZM65_9CRUS</name>
<dbReference type="OrthoDB" id="66144at2759"/>
<evidence type="ECO:0000313" key="1">
    <source>
        <dbReference type="EMBL" id="CAD7229726.1"/>
    </source>
</evidence>
<dbReference type="Gene3D" id="3.40.50.150">
    <property type="entry name" value="Vaccinia Virus protein VP39"/>
    <property type="match status" value="1"/>
</dbReference>